<protein>
    <recommendedName>
        <fullName evidence="2">Sulfurtransferase</fullName>
    </recommendedName>
</protein>
<name>A0ABU3LHQ2_9FLAO</name>
<dbReference type="PROSITE" id="PS00683">
    <property type="entry name" value="RHODANESE_2"/>
    <property type="match status" value="1"/>
</dbReference>
<dbReference type="InterPro" id="IPR051126">
    <property type="entry name" value="Thiosulfate_sulfurtransferase"/>
</dbReference>
<evidence type="ECO:0000313" key="4">
    <source>
        <dbReference type="EMBL" id="MDT7833255.1"/>
    </source>
</evidence>
<dbReference type="PANTHER" id="PTHR43855:SF1">
    <property type="entry name" value="THIOSULFATE SULFURTRANSFERASE"/>
    <property type="match status" value="1"/>
</dbReference>
<dbReference type="SUPFAM" id="SSF52821">
    <property type="entry name" value="Rhodanese/Cell cycle control phosphatase"/>
    <property type="match status" value="2"/>
</dbReference>
<dbReference type="Pfam" id="PF00581">
    <property type="entry name" value="Rhodanese"/>
    <property type="match status" value="2"/>
</dbReference>
<dbReference type="PROSITE" id="PS50206">
    <property type="entry name" value="RHODANESE_3"/>
    <property type="match status" value="2"/>
</dbReference>
<gene>
    <name evidence="4" type="ORF">RQM59_12730</name>
</gene>
<dbReference type="GO" id="GO:0016740">
    <property type="term" value="F:transferase activity"/>
    <property type="evidence" value="ECO:0007669"/>
    <property type="project" value="UniProtKB-KW"/>
</dbReference>
<reference evidence="4 5" key="1">
    <citation type="submission" date="2023-09" db="EMBL/GenBank/DDBJ databases">
        <title>Novel taxa isolated from Blanes Bay.</title>
        <authorList>
            <person name="Rey-Velasco X."/>
            <person name="Lucena T."/>
        </authorList>
    </citation>
    <scope>NUCLEOTIDE SEQUENCE [LARGE SCALE GENOMIC DNA]</scope>
    <source>
        <strain evidence="4 5">S356</strain>
    </source>
</reference>
<feature type="domain" description="Rhodanese" evidence="3">
    <location>
        <begin position="179"/>
        <end position="295"/>
    </location>
</feature>
<dbReference type="Proteomes" id="UP001257277">
    <property type="component" value="Unassembled WGS sequence"/>
</dbReference>
<dbReference type="CDD" id="cd01448">
    <property type="entry name" value="TST_Repeat_1"/>
    <property type="match status" value="1"/>
</dbReference>
<dbReference type="Gene3D" id="3.40.250.10">
    <property type="entry name" value="Rhodanese-like domain"/>
    <property type="match status" value="2"/>
</dbReference>
<dbReference type="RefSeq" id="WP_349242509.1">
    <property type="nucleotide sequence ID" value="NZ_JAVTTO010000005.1"/>
</dbReference>
<dbReference type="InterPro" id="IPR036873">
    <property type="entry name" value="Rhodanese-like_dom_sf"/>
</dbReference>
<accession>A0ABU3LHQ2</accession>
<dbReference type="PANTHER" id="PTHR43855">
    <property type="entry name" value="THIOSULFATE SULFURTRANSFERASE"/>
    <property type="match status" value="1"/>
</dbReference>
<keyword evidence="2 4" id="KW-0808">Transferase</keyword>
<feature type="domain" description="Rhodanese" evidence="3">
    <location>
        <begin position="41"/>
        <end position="149"/>
    </location>
</feature>
<dbReference type="PROSITE" id="PS51257">
    <property type="entry name" value="PROKAR_LIPOPROTEIN"/>
    <property type="match status" value="1"/>
</dbReference>
<keyword evidence="1" id="KW-0677">Repeat</keyword>
<organism evidence="4 5">
    <name type="scientific">Asprobacillus argus</name>
    <dbReference type="NCBI Taxonomy" id="3076534"/>
    <lineage>
        <taxon>Bacteria</taxon>
        <taxon>Pseudomonadati</taxon>
        <taxon>Bacteroidota</taxon>
        <taxon>Flavobacteriia</taxon>
        <taxon>Flavobacteriales</taxon>
        <taxon>Flavobacteriaceae</taxon>
        <taxon>Asprobacillus</taxon>
    </lineage>
</organism>
<dbReference type="CDD" id="cd01449">
    <property type="entry name" value="TST_Repeat_2"/>
    <property type="match status" value="1"/>
</dbReference>
<dbReference type="InterPro" id="IPR001307">
    <property type="entry name" value="Thiosulphate_STrfase_CS"/>
</dbReference>
<keyword evidence="5" id="KW-1185">Reference proteome</keyword>
<sequence length="304" mass="34942">MRSTISIFVTLLLLISCKPKEKVDNRINYLIEFEAFQKIATQPQIKLIDFRKPKQYNDGHIPSAINIWRSDIEDHAYPYKGMIAKKETIEQLFSALGIHPDDLLIVYDDNGLCDAARFWWVLQQYGHTNIRLLHGSYSGWKEQNGAVTTEKPEFSKTDFRFKNNASSKLYIGKEAVSTSLNTITIVDTRTPDEFSGKRQKKGAFKGGRVPTSISINWTSAIDYHNKKRMRPINELDSIYGARLPSKKDPIIVYCHTGVRSAHTIFVLTQLLGYENVKNYDGSWSEWSYFNDLPFEQDSITTILK</sequence>
<dbReference type="InterPro" id="IPR001763">
    <property type="entry name" value="Rhodanese-like_dom"/>
</dbReference>
<evidence type="ECO:0000259" key="3">
    <source>
        <dbReference type="PROSITE" id="PS50206"/>
    </source>
</evidence>
<evidence type="ECO:0000256" key="2">
    <source>
        <dbReference type="RuleBase" id="RU000507"/>
    </source>
</evidence>
<comment type="caution">
    <text evidence="4">The sequence shown here is derived from an EMBL/GenBank/DDBJ whole genome shotgun (WGS) entry which is preliminary data.</text>
</comment>
<dbReference type="EMBL" id="JAVTTO010000005">
    <property type="protein sequence ID" value="MDT7833255.1"/>
    <property type="molecule type" value="Genomic_DNA"/>
</dbReference>
<evidence type="ECO:0000256" key="1">
    <source>
        <dbReference type="ARBA" id="ARBA00022737"/>
    </source>
</evidence>
<evidence type="ECO:0000313" key="5">
    <source>
        <dbReference type="Proteomes" id="UP001257277"/>
    </source>
</evidence>
<dbReference type="SMART" id="SM00450">
    <property type="entry name" value="RHOD"/>
    <property type="match status" value="2"/>
</dbReference>
<proteinExistence type="predicted"/>